<dbReference type="PROSITE" id="PS50128">
    <property type="entry name" value="SURP"/>
    <property type="match status" value="2"/>
</dbReference>
<dbReference type="InterPro" id="IPR040397">
    <property type="entry name" value="SWAP"/>
</dbReference>
<dbReference type="SMART" id="SM00648">
    <property type="entry name" value="SWAP"/>
    <property type="match status" value="2"/>
</dbReference>
<sequence>MCIIGIKQETIACSYDPRWIASYMAVELNCAYDCRLYLNSLDEFVEEKRKRDKDAEAPEHDPAERIEEEMCEEERYLDMYEDIRKIEEKERIERGRKAEIAFNYDSGTATKVEESSSSEEEIEEPYKVPEGLKLPVGMDLPESMKESAIIEKTAVFVVQKGPQMEIVIKAKQRNNQQQFGFLEFDNRLNAFYKYICKLIREGKYTPTPYISNTRPKPKKLRRLAREKDEALRREKEEDERQENKSKPSNALEMIAHQHGSESETDAENSDDEEPAYLHPLLMRTTADRKASLSNSTRDSPMRTYGPMPQPKPATPLPVTSADPDFNEVLKQHHENIQPGNSDNVYSSLFKSLTSLLPNADSKESHEQIGEESVSQTTVEIVVEIDEEKIQDYTEWHQEFYGRPSPYLPFAHPIPLPPPPDIASSLSIAARYVAVNGPEAEQKLIDHNGDSCEFLFSRSPYYTYYQMRVRYNQWMMSQSYIAAAAKQFASTEPSGKESAQTSQNASKFPGPPLPPMLEADTNAGLFPTELPTSSRTNFAASTGAETEPQLGDANNAELSLKQERKEKARLFMEKILNEKLASKKRTTKDSQINNKSQSGKQETQKISDVASIMPSVPPPMLLTEDTLSSLIDRQIQRVFTGSPSQAPNTEQESVGDSKTNHEHRNKRRRRSRSRSKERKRKRSRGYSDDSRSSPSSTSDRKDRKKRNRRHRSRTPSTLPRRHRRRRSRSKSSSMDYRRERSGSRRRTPRSRSKS</sequence>
<dbReference type="Pfam" id="PF01805">
    <property type="entry name" value="Surp"/>
    <property type="match status" value="2"/>
</dbReference>
<feature type="compositionally biased region" description="Basic and acidic residues" evidence="1">
    <location>
        <begin position="223"/>
        <end position="235"/>
    </location>
</feature>
<name>A0AAD4NDA0_9BILA</name>
<proteinExistence type="predicted"/>
<dbReference type="GO" id="GO:0003723">
    <property type="term" value="F:RNA binding"/>
    <property type="evidence" value="ECO:0007669"/>
    <property type="project" value="InterPro"/>
</dbReference>
<feature type="compositionally biased region" description="Basic residues" evidence="1">
    <location>
        <begin position="742"/>
        <end position="753"/>
    </location>
</feature>
<dbReference type="Proteomes" id="UP001201812">
    <property type="component" value="Unassembled WGS sequence"/>
</dbReference>
<feature type="region of interest" description="Disordered" evidence="1">
    <location>
        <begin position="282"/>
        <end position="323"/>
    </location>
</feature>
<feature type="compositionally biased region" description="Polar residues" evidence="1">
    <location>
        <begin position="529"/>
        <end position="543"/>
    </location>
</feature>
<evidence type="ECO:0000256" key="1">
    <source>
        <dbReference type="SAM" id="MobiDB-lite"/>
    </source>
</evidence>
<feature type="domain" description="SURP motif" evidence="2">
    <location>
        <begin position="149"/>
        <end position="192"/>
    </location>
</feature>
<feature type="domain" description="SURP motif" evidence="2">
    <location>
        <begin position="424"/>
        <end position="464"/>
    </location>
</feature>
<dbReference type="AlphaFoldDB" id="A0AAD4NDA0"/>
<dbReference type="SUPFAM" id="SSF109905">
    <property type="entry name" value="Surp module (SWAP domain)"/>
    <property type="match status" value="2"/>
</dbReference>
<organism evidence="3 4">
    <name type="scientific">Ditylenchus destructor</name>
    <dbReference type="NCBI Taxonomy" id="166010"/>
    <lineage>
        <taxon>Eukaryota</taxon>
        <taxon>Metazoa</taxon>
        <taxon>Ecdysozoa</taxon>
        <taxon>Nematoda</taxon>
        <taxon>Chromadorea</taxon>
        <taxon>Rhabditida</taxon>
        <taxon>Tylenchina</taxon>
        <taxon>Tylenchomorpha</taxon>
        <taxon>Sphaerularioidea</taxon>
        <taxon>Anguinidae</taxon>
        <taxon>Anguininae</taxon>
        <taxon>Ditylenchus</taxon>
    </lineage>
</organism>
<feature type="region of interest" description="Disordered" evidence="1">
    <location>
        <begin position="638"/>
        <end position="753"/>
    </location>
</feature>
<feature type="compositionally biased region" description="Polar residues" evidence="1">
    <location>
        <begin position="638"/>
        <end position="656"/>
    </location>
</feature>
<evidence type="ECO:0000259" key="2">
    <source>
        <dbReference type="PROSITE" id="PS50128"/>
    </source>
</evidence>
<feature type="region of interest" description="Disordered" evidence="1">
    <location>
        <begin position="48"/>
        <end position="67"/>
    </location>
</feature>
<dbReference type="EMBL" id="JAKKPZ010000003">
    <property type="protein sequence ID" value="KAI1723695.1"/>
    <property type="molecule type" value="Genomic_DNA"/>
</dbReference>
<evidence type="ECO:0000313" key="4">
    <source>
        <dbReference type="Proteomes" id="UP001201812"/>
    </source>
</evidence>
<protein>
    <submittedName>
        <fullName evidence="3">Surp module domain-containing protein</fullName>
    </submittedName>
</protein>
<feature type="compositionally biased region" description="Polar residues" evidence="1">
    <location>
        <begin position="491"/>
        <end position="505"/>
    </location>
</feature>
<dbReference type="InterPro" id="IPR035967">
    <property type="entry name" value="SWAP/Surp_sf"/>
</dbReference>
<keyword evidence="4" id="KW-1185">Reference proteome</keyword>
<dbReference type="PANTHER" id="PTHR13161">
    <property type="entry name" value="SPLICING FACTOR SUPPRESSOR OF WHITE APRICOT"/>
    <property type="match status" value="1"/>
</dbReference>
<evidence type="ECO:0000313" key="3">
    <source>
        <dbReference type="EMBL" id="KAI1723695.1"/>
    </source>
</evidence>
<dbReference type="Gene3D" id="1.10.10.790">
    <property type="entry name" value="Surp module"/>
    <property type="match status" value="2"/>
</dbReference>
<dbReference type="InterPro" id="IPR000061">
    <property type="entry name" value="Surp"/>
</dbReference>
<feature type="region of interest" description="Disordered" evidence="1">
    <location>
        <begin position="491"/>
        <end position="553"/>
    </location>
</feature>
<gene>
    <name evidence="3" type="ORF">DdX_03866</name>
</gene>
<feature type="compositionally biased region" description="Basic residues" evidence="1">
    <location>
        <begin position="660"/>
        <end position="683"/>
    </location>
</feature>
<feature type="compositionally biased region" description="Basic and acidic residues" evidence="1">
    <location>
        <begin position="48"/>
        <end position="65"/>
    </location>
</feature>
<dbReference type="PANTHER" id="PTHR13161:SF15">
    <property type="entry name" value="SPLICING FACTOR, SUPPRESSOR OF WHITE-APRICOT HOMOLOG"/>
    <property type="match status" value="1"/>
</dbReference>
<reference evidence="3" key="1">
    <citation type="submission" date="2022-01" db="EMBL/GenBank/DDBJ databases">
        <title>Genome Sequence Resource for Two Populations of Ditylenchus destructor, the Migratory Endoparasitic Phytonematode.</title>
        <authorList>
            <person name="Zhang H."/>
            <person name="Lin R."/>
            <person name="Xie B."/>
        </authorList>
    </citation>
    <scope>NUCLEOTIDE SEQUENCE</scope>
    <source>
        <strain evidence="3">BazhouSP</strain>
    </source>
</reference>
<feature type="region of interest" description="Disordered" evidence="1">
    <location>
        <begin position="206"/>
        <end position="250"/>
    </location>
</feature>
<dbReference type="GO" id="GO:0000395">
    <property type="term" value="P:mRNA 5'-splice site recognition"/>
    <property type="evidence" value="ECO:0007669"/>
    <property type="project" value="TreeGrafter"/>
</dbReference>
<feature type="compositionally biased region" description="Polar residues" evidence="1">
    <location>
        <begin position="588"/>
        <end position="605"/>
    </location>
</feature>
<accession>A0AAD4NDA0</accession>
<feature type="region of interest" description="Disordered" evidence="1">
    <location>
        <begin position="580"/>
        <end position="605"/>
    </location>
</feature>
<feature type="compositionally biased region" description="Basic residues" evidence="1">
    <location>
        <begin position="701"/>
        <end position="728"/>
    </location>
</feature>
<comment type="caution">
    <text evidence="3">The sequence shown here is derived from an EMBL/GenBank/DDBJ whole genome shotgun (WGS) entry which is preliminary data.</text>
</comment>